<name>A0A328A7V0_9STAP</name>
<protein>
    <recommendedName>
        <fullName evidence="3">Plasmid maintenance system killer protein</fullName>
    </recommendedName>
</protein>
<evidence type="ECO:0000313" key="1">
    <source>
        <dbReference type="EMBL" id="RAK50457.1"/>
    </source>
</evidence>
<evidence type="ECO:0000313" key="2">
    <source>
        <dbReference type="Proteomes" id="UP000249579"/>
    </source>
</evidence>
<dbReference type="Proteomes" id="UP000249579">
    <property type="component" value="Unassembled WGS sequence"/>
</dbReference>
<dbReference type="RefSeq" id="WP_111744933.1">
    <property type="nucleotide sequence ID" value="NZ_JBHSQY010000001.1"/>
</dbReference>
<comment type="caution">
    <text evidence="1">The sequence shown here is derived from an EMBL/GenBank/DDBJ whole genome shotgun (WGS) entry which is preliminary data.</text>
</comment>
<gene>
    <name evidence="1" type="ORF">BHX94_03035</name>
</gene>
<dbReference type="InterPro" id="IPR035093">
    <property type="entry name" value="RelE/ParE_toxin_dom_sf"/>
</dbReference>
<evidence type="ECO:0008006" key="3">
    <source>
        <dbReference type="Google" id="ProtNLM"/>
    </source>
</evidence>
<proteinExistence type="predicted"/>
<dbReference type="OrthoDB" id="9801026at2"/>
<reference evidence="1 2" key="1">
    <citation type="journal article" date="2018" name="Front. Microbiol.">
        <title>Description and Comparative Genomics of Macrococcus caseolyticus subsp. hominis subsp. nov., Macrococcus goetzii sp. nov., Macrococcus epidermidis sp. nov., and Macrococcus bohemicus sp. nov., Novel Macrococci From Human Clinical Material With Virulence Potential and Suspected Uptake of Foreign DNA by Natural Transformation.</title>
        <authorList>
            <person name="Maslanova I."/>
            <person name="Wertheimer Z."/>
            <person name="Sedlacek I."/>
            <person name="Svec P."/>
            <person name="Indrakova A."/>
            <person name="Kovarovic V."/>
            <person name="Schumann P."/>
            <person name="Sproer C."/>
            <person name="Kralova S."/>
            <person name="Sedo O."/>
            <person name="Kristofova L."/>
            <person name="Vrbovska V."/>
            <person name="Fuzik T."/>
            <person name="Petras P."/>
            <person name="Zdrahal Z."/>
            <person name="Ruzickova V."/>
            <person name="Doskar J."/>
            <person name="Pantucek R."/>
        </authorList>
    </citation>
    <scope>NUCLEOTIDE SEQUENCE [LARGE SCALE GENOMIC DNA]</scope>
    <source>
        <strain evidence="1 2">03/115</strain>
    </source>
</reference>
<dbReference type="Gene3D" id="3.30.2310.20">
    <property type="entry name" value="RelE-like"/>
    <property type="match status" value="1"/>
</dbReference>
<dbReference type="AlphaFoldDB" id="A0A328A7V0"/>
<accession>A0A328A7V0</accession>
<organism evidence="1 2">
    <name type="scientific">Macrococcoides bohemicum</name>
    <dbReference type="NCBI Taxonomy" id="1903056"/>
    <lineage>
        <taxon>Bacteria</taxon>
        <taxon>Bacillati</taxon>
        <taxon>Bacillota</taxon>
        <taxon>Bacilli</taxon>
        <taxon>Bacillales</taxon>
        <taxon>Staphylococcaceae</taxon>
        <taxon>Macrococcoides</taxon>
    </lineage>
</organism>
<sequence>MEVLFDKTATQKICTDSKKAKKKLGDKPAIGLMKALNFIESASSFESIMNYGPFHYHRLQGKLSETCSLDFEGRKSKWRLYVRPVDRDGNSLLNELDAKKTEIVHILIIEVIDHG</sequence>
<dbReference type="EMBL" id="PZJG01000001">
    <property type="protein sequence ID" value="RAK50457.1"/>
    <property type="molecule type" value="Genomic_DNA"/>
</dbReference>